<comment type="caution">
    <text evidence="6">The sequence shown here is derived from an EMBL/GenBank/DDBJ whole genome shotgun (WGS) entry which is preliminary data.</text>
</comment>
<feature type="domain" description="Crinkler effector protein N-terminal" evidence="5">
    <location>
        <begin position="4"/>
        <end position="113"/>
    </location>
</feature>
<gene>
    <name evidence="6" type="ORF">Glove_303g133</name>
</gene>
<keyword evidence="3" id="KW-0964">Secreted</keyword>
<evidence type="ECO:0000256" key="4">
    <source>
        <dbReference type="SAM" id="MobiDB-lite"/>
    </source>
</evidence>
<dbReference type="AlphaFoldDB" id="A0A397HYF8"/>
<evidence type="ECO:0000256" key="3">
    <source>
        <dbReference type="ARBA" id="ARBA00022525"/>
    </source>
</evidence>
<evidence type="ECO:0000313" key="7">
    <source>
        <dbReference type="Proteomes" id="UP000266861"/>
    </source>
</evidence>
<sequence length="481" mass="55369">MDTITLNCLVEKEDPYENCFEVEIDKARTISALKELIKDKQKPNFDHLPANQLKLWKVNVSLLESNDKLTVLVEKEPAMIEQKLEGERLLAPNDMQDYFSEQPAKKFIHIIVENPPSDREQELLKEIISLKTLFNKSTHDFKILVSPKWKNGFKWTVDIDHATLESLKKTIYEIEKSPILENNGAILDFKVKNGSDGNDERYAPRSDQTFREMLRQFVSKKNFKFTVFIGNPSKPLSEWEFPDVCRLYGLCESGDNPSFSVFPSFTCGFKDLKDESSQAILKHLIAELKARLESAPIYVNEASKSHYVFSYLLSGANFYKGMYEIRSEKNITGPNGHGPVDFAIDLLRTSKTAGVTEVKQKDFHKGIAQNVVQIESALSNRKRKADEMEEERFVNKVFGIVTDAEKWYFLKCSYDDQERPKFKLSNSIAVAYDNQNMESMVERVLGHIVWLLEEVQKPEEDLQSRGQSNTKRRKSKSSESE</sequence>
<dbReference type="InterPro" id="IPR045379">
    <property type="entry name" value="Crinkler_N"/>
</dbReference>
<dbReference type="EMBL" id="PQFF01000277">
    <property type="protein sequence ID" value="RHZ67048.1"/>
    <property type="molecule type" value="Genomic_DNA"/>
</dbReference>
<dbReference type="GO" id="GO:0005576">
    <property type="term" value="C:extracellular region"/>
    <property type="evidence" value="ECO:0007669"/>
    <property type="project" value="UniProtKB-SubCell"/>
</dbReference>
<evidence type="ECO:0000256" key="1">
    <source>
        <dbReference type="ARBA" id="ARBA00004340"/>
    </source>
</evidence>
<dbReference type="Proteomes" id="UP000266861">
    <property type="component" value="Unassembled WGS sequence"/>
</dbReference>
<dbReference type="Pfam" id="PF20147">
    <property type="entry name" value="Crinkler"/>
    <property type="match status" value="1"/>
</dbReference>
<evidence type="ECO:0000313" key="6">
    <source>
        <dbReference type="EMBL" id="RHZ67048.1"/>
    </source>
</evidence>
<keyword evidence="7" id="KW-1185">Reference proteome</keyword>
<dbReference type="OrthoDB" id="2414517at2759"/>
<evidence type="ECO:0000259" key="5">
    <source>
        <dbReference type="Pfam" id="PF20147"/>
    </source>
</evidence>
<evidence type="ECO:0000256" key="2">
    <source>
        <dbReference type="ARBA" id="ARBA00004613"/>
    </source>
</evidence>
<name>A0A397HYF8_9GLOM</name>
<dbReference type="GO" id="GO:0043657">
    <property type="term" value="C:host cell"/>
    <property type="evidence" value="ECO:0007669"/>
    <property type="project" value="UniProtKB-SubCell"/>
</dbReference>
<organism evidence="6 7">
    <name type="scientific">Diversispora epigaea</name>
    <dbReference type="NCBI Taxonomy" id="1348612"/>
    <lineage>
        <taxon>Eukaryota</taxon>
        <taxon>Fungi</taxon>
        <taxon>Fungi incertae sedis</taxon>
        <taxon>Mucoromycota</taxon>
        <taxon>Glomeromycotina</taxon>
        <taxon>Glomeromycetes</taxon>
        <taxon>Diversisporales</taxon>
        <taxon>Diversisporaceae</taxon>
        <taxon>Diversispora</taxon>
    </lineage>
</organism>
<feature type="region of interest" description="Disordered" evidence="4">
    <location>
        <begin position="457"/>
        <end position="481"/>
    </location>
</feature>
<accession>A0A397HYF8</accession>
<protein>
    <recommendedName>
        <fullName evidence="5">Crinkler effector protein N-terminal domain-containing protein</fullName>
    </recommendedName>
</protein>
<reference evidence="6 7" key="1">
    <citation type="submission" date="2018-08" db="EMBL/GenBank/DDBJ databases">
        <title>Genome and evolution of the arbuscular mycorrhizal fungus Diversispora epigaea (formerly Glomus versiforme) and its bacterial endosymbionts.</title>
        <authorList>
            <person name="Sun X."/>
            <person name="Fei Z."/>
            <person name="Harrison M."/>
        </authorList>
    </citation>
    <scope>NUCLEOTIDE SEQUENCE [LARGE SCALE GENOMIC DNA]</scope>
    <source>
        <strain evidence="6 7">IT104</strain>
    </source>
</reference>
<proteinExistence type="predicted"/>
<comment type="subcellular location">
    <subcellularLocation>
        <location evidence="1">Host cell</location>
    </subcellularLocation>
    <subcellularLocation>
        <location evidence="2">Secreted</location>
    </subcellularLocation>
</comment>